<dbReference type="EMBL" id="SPMX01000018">
    <property type="protein sequence ID" value="NMQ05268.1"/>
    <property type="molecule type" value="Genomic_DNA"/>
</dbReference>
<dbReference type="SUPFAM" id="SSF161266">
    <property type="entry name" value="Gam-like"/>
    <property type="match status" value="1"/>
</dbReference>
<proteinExistence type="predicted"/>
<dbReference type="InterPro" id="IPR009951">
    <property type="entry name" value="Host-nuc_inhib_Gam"/>
</dbReference>
<gene>
    <name evidence="1" type="ORF">E4Q08_08290</name>
</gene>
<dbReference type="Pfam" id="PF07352">
    <property type="entry name" value="Phage_Mu_Gam"/>
    <property type="match status" value="1"/>
</dbReference>
<evidence type="ECO:0000313" key="2">
    <source>
        <dbReference type="Proteomes" id="UP000886469"/>
    </source>
</evidence>
<sequence length="178" mass="19936">MVHKSKTRLKTVAAPIVPQTREEVSDLIAGIGIDSREITLMEVEMNDAMARIKEEYEQLAEPCRRRIEAAQRGVQAFCEANRLELTAQGKVKTHQFTTGEVSWRTRPPSVRITGEESVMFSLRSLGLTRFLRVKEEINREAILNEPSAVAGVPGIRISQLEDFVVTPFEVELSARGVS</sequence>
<accession>A0ABX1TA40</accession>
<comment type="caution">
    <text evidence="1">The sequence shown here is derived from an EMBL/GenBank/DDBJ whole genome shotgun (WGS) entry which is preliminary data.</text>
</comment>
<reference evidence="1" key="1">
    <citation type="submission" date="2019-03" db="EMBL/GenBank/DDBJ databases">
        <title>Metabolic reconstructions from genomes of highly enriched 'Candidatus Accumulibacter' and 'Candidatus Competibacter' bioreactor populations.</title>
        <authorList>
            <person name="Annavajhala M.K."/>
            <person name="Welles L."/>
            <person name="Abbas B."/>
            <person name="Sorokin D."/>
            <person name="Park H."/>
            <person name="Van Loosdrecht M."/>
            <person name="Chandran K."/>
        </authorList>
    </citation>
    <scope>NUCLEOTIDE SEQUENCE</scope>
    <source>
        <strain evidence="1">SBR_L</strain>
    </source>
</reference>
<dbReference type="Proteomes" id="UP000886469">
    <property type="component" value="Unassembled WGS sequence"/>
</dbReference>
<dbReference type="RefSeq" id="WP_169070033.1">
    <property type="nucleotide sequence ID" value="NZ_SPMX01000018.1"/>
</dbReference>
<keyword evidence="2" id="KW-1185">Reference proteome</keyword>
<dbReference type="Gene3D" id="1.20.5.170">
    <property type="match status" value="1"/>
</dbReference>
<name>A0ABX1TA40_9PROT</name>
<evidence type="ECO:0000313" key="1">
    <source>
        <dbReference type="EMBL" id="NMQ05268.1"/>
    </source>
</evidence>
<protein>
    <submittedName>
        <fullName evidence="1">Host-nuclease inhibitor protein Gam</fullName>
    </submittedName>
</protein>
<organism evidence="1 2">
    <name type="scientific">Candidatus Accumulibacter contiguus</name>
    <dbReference type="NCBI Taxonomy" id="2954381"/>
    <lineage>
        <taxon>Bacteria</taxon>
        <taxon>Pseudomonadati</taxon>
        <taxon>Pseudomonadota</taxon>
        <taxon>Betaproteobacteria</taxon>
        <taxon>Candidatus Accumulibacter</taxon>
    </lineage>
</organism>